<gene>
    <name evidence="4" type="ORF">ISF_05188</name>
</gene>
<feature type="region of interest" description="Disordered" evidence="1">
    <location>
        <begin position="669"/>
        <end position="692"/>
    </location>
</feature>
<feature type="signal peptide" evidence="3">
    <location>
        <begin position="1"/>
        <end position="20"/>
    </location>
</feature>
<reference evidence="4 5" key="1">
    <citation type="journal article" date="2016" name="Genome Biol. Evol.">
        <title>Divergent and convergent evolution of fungal pathogenicity.</title>
        <authorList>
            <person name="Shang Y."/>
            <person name="Xiao G."/>
            <person name="Zheng P."/>
            <person name="Cen K."/>
            <person name="Zhan S."/>
            <person name="Wang C."/>
        </authorList>
    </citation>
    <scope>NUCLEOTIDE SEQUENCE [LARGE SCALE GENOMIC DNA]</scope>
    <source>
        <strain evidence="4 5">ARSEF 2679</strain>
    </source>
</reference>
<dbReference type="RefSeq" id="XP_018703929.1">
    <property type="nucleotide sequence ID" value="XM_018848793.1"/>
</dbReference>
<feature type="compositionally biased region" description="Polar residues" evidence="1">
    <location>
        <begin position="678"/>
        <end position="691"/>
    </location>
</feature>
<feature type="compositionally biased region" description="Basic and acidic residues" evidence="1">
    <location>
        <begin position="185"/>
        <end position="198"/>
    </location>
</feature>
<dbReference type="AlphaFoldDB" id="A0A162MKV8"/>
<keyword evidence="2" id="KW-0812">Transmembrane</keyword>
<keyword evidence="2" id="KW-1133">Transmembrane helix</keyword>
<keyword evidence="2" id="KW-0472">Membrane</keyword>
<evidence type="ECO:0000256" key="2">
    <source>
        <dbReference type="SAM" id="Phobius"/>
    </source>
</evidence>
<dbReference type="Proteomes" id="UP000076744">
    <property type="component" value="Unassembled WGS sequence"/>
</dbReference>
<feature type="transmembrane region" description="Helical" evidence="2">
    <location>
        <begin position="259"/>
        <end position="282"/>
    </location>
</feature>
<evidence type="ECO:0000313" key="5">
    <source>
        <dbReference type="Proteomes" id="UP000076744"/>
    </source>
</evidence>
<dbReference type="GeneID" id="30021480"/>
<proteinExistence type="predicted"/>
<feature type="transmembrane region" description="Helical" evidence="2">
    <location>
        <begin position="348"/>
        <end position="365"/>
    </location>
</feature>
<organism evidence="4 5">
    <name type="scientific">Cordyceps fumosorosea (strain ARSEF 2679)</name>
    <name type="common">Isaria fumosorosea</name>
    <dbReference type="NCBI Taxonomy" id="1081104"/>
    <lineage>
        <taxon>Eukaryota</taxon>
        <taxon>Fungi</taxon>
        <taxon>Dikarya</taxon>
        <taxon>Ascomycota</taxon>
        <taxon>Pezizomycotina</taxon>
        <taxon>Sordariomycetes</taxon>
        <taxon>Hypocreomycetidae</taxon>
        <taxon>Hypocreales</taxon>
        <taxon>Cordycipitaceae</taxon>
        <taxon>Cordyceps</taxon>
    </lineage>
</organism>
<feature type="region of interest" description="Disordered" evidence="1">
    <location>
        <begin position="162"/>
        <end position="198"/>
    </location>
</feature>
<dbReference type="PROSITE" id="PS51257">
    <property type="entry name" value="PROKAR_LIPOPROTEIN"/>
    <property type="match status" value="1"/>
</dbReference>
<keyword evidence="5" id="KW-1185">Reference proteome</keyword>
<dbReference type="EMBL" id="AZHB01000012">
    <property type="protein sequence ID" value="OAA62179.1"/>
    <property type="molecule type" value="Genomic_DNA"/>
</dbReference>
<feature type="transmembrane region" description="Helical" evidence="2">
    <location>
        <begin position="58"/>
        <end position="79"/>
    </location>
</feature>
<sequence length="898" mass="99080">MRRRWVLLLPCLAMLACADGWDDFSNNLASDLAPILALFGEQVTKQFLSESTSWLDNFIFAMVPLGILTAVVSAIRVCGGSSLRAFIGRAQEGGGVAEAELCSSTSRDVCELYHNGSIVRVFGRPKILEIVHDPTDALFYDEDDKTANFGIYSFQEYIGDPPKGSAWTEDGKPVQGSREADDDVEAARDGQKPPSSAKDEIRFALNPNLSLNIGIKKHPRWMRLAAGLGLSLQCWIIAYAALVKYRWRWKKNDRVTPDWALGLMAAGTVAQCSGMYLCAMLVERSTKERVFKRKATGQGDPMLRVVQPGNQVIGDQTFDPFSFATDPKEPLEEYTTSWKDTQKRTTEWKVYCSVVLTLVGFAAQFTGLRYMHSSVSVTQLGAILLMSLARSMLRTERLKKEENRLQDRPDEVEGSELDWLAIQIGGDGDYDPKNSALLWSVVADAERKSSTRDMEGPGHGKAEVASGAKPNVVTESKVMKERNKTTSSVESIEMISNAGNPQNTDAVNVTDKCDKPIDQIHILRSASHSTASDRMIKAGHMNWLKHTDCRKDPKQHICPATLLHYRARLAQLTSQSKPSRAGRSNVRGDQLVRARPPARQLKKAIEATADILFAHGMVKEVYQAAQHFTWSLSSHNRVESRFGNQAANGQPTANTEESDQRIAAGFSHCQDKEAEQSRPPQTHQQSQSETSCEIHLSLIRPVKGKTLSSWQADQHALEAVIGLSAWSMISHPIKETQDNFGLTISEAAGVPNGRILAAAKNAKDLQRAKVDLELWIGDFLVQTTERRLASNLSPYHKGPSVVWQDDEADFKVLAAKSVGPQLRLFGWETTKGVRHDVDLNNTELLTLISTFPVSDSSNNPLPTLCAQDIYQSFLCSITAIMDSVGPKGAAGLGIERIS</sequence>
<dbReference type="OrthoDB" id="4870790at2759"/>
<protein>
    <submittedName>
        <fullName evidence="4">Uncharacterized protein</fullName>
    </submittedName>
</protein>
<name>A0A162MKV8_CORFA</name>
<evidence type="ECO:0000256" key="1">
    <source>
        <dbReference type="SAM" id="MobiDB-lite"/>
    </source>
</evidence>
<evidence type="ECO:0000256" key="3">
    <source>
        <dbReference type="SAM" id="SignalP"/>
    </source>
</evidence>
<accession>A0A162MKV8</accession>
<feature type="chain" id="PRO_5007837399" evidence="3">
    <location>
        <begin position="21"/>
        <end position="898"/>
    </location>
</feature>
<feature type="transmembrane region" description="Helical" evidence="2">
    <location>
        <begin position="224"/>
        <end position="247"/>
    </location>
</feature>
<comment type="caution">
    <text evidence="4">The sequence shown here is derived from an EMBL/GenBank/DDBJ whole genome shotgun (WGS) entry which is preliminary data.</text>
</comment>
<evidence type="ECO:0000313" key="4">
    <source>
        <dbReference type="EMBL" id="OAA62179.1"/>
    </source>
</evidence>
<keyword evidence="3" id="KW-0732">Signal</keyword>
<dbReference type="STRING" id="1081104.A0A162MKV8"/>
<feature type="region of interest" description="Disordered" evidence="1">
    <location>
        <begin position="573"/>
        <end position="597"/>
    </location>
</feature>